<accession>A0A1L9QWA9</accession>
<dbReference type="InterPro" id="IPR037359">
    <property type="entry name" value="NST/OST"/>
</dbReference>
<evidence type="ECO:0000313" key="3">
    <source>
        <dbReference type="Proteomes" id="UP000183940"/>
    </source>
</evidence>
<name>A0A1L9QWA9_9CYAN</name>
<evidence type="ECO:0000313" key="2">
    <source>
        <dbReference type="EMBL" id="OJJ26981.1"/>
    </source>
</evidence>
<dbReference type="Pfam" id="PF13469">
    <property type="entry name" value="Sulfotransfer_3"/>
    <property type="match status" value="1"/>
</dbReference>
<organism evidence="2 3">
    <name type="scientific">Roseofilum reptotaenium AO1-A</name>
    <dbReference type="NCBI Taxonomy" id="1925591"/>
    <lineage>
        <taxon>Bacteria</taxon>
        <taxon>Bacillati</taxon>
        <taxon>Cyanobacteriota</taxon>
        <taxon>Cyanophyceae</taxon>
        <taxon>Desertifilales</taxon>
        <taxon>Desertifilaceae</taxon>
        <taxon>Roseofilum</taxon>
    </lineage>
</organism>
<dbReference type="STRING" id="1925591.BI308_02675"/>
<dbReference type="Gene3D" id="3.40.50.300">
    <property type="entry name" value="P-loop containing nucleotide triphosphate hydrolases"/>
    <property type="match status" value="1"/>
</dbReference>
<dbReference type="Proteomes" id="UP000183940">
    <property type="component" value="Unassembled WGS sequence"/>
</dbReference>
<gene>
    <name evidence="2" type="ORF">BI308_02675</name>
</gene>
<sequence length="303" mass="35240">MTLPNFLLIGAAKSGTSSLYYYLKQHPQVYMPASRDQKEPDFFTLEGEDINRIGPNGNHVMTNAITDLDSYQELFAGVTDEKAIGEASTSYIYSEKAVQRIHHYIPDAKLIAILRQPAERAFSHFLFSLSNGREPVPDFVKTLKEEEDRIAKNWSFQWHHKRRGFYYVQLKRYFDTFDAKQIRVYLYDDLIADPTGLMKEVFQFLEVDDNFVPNVSKKHNPTRVPKNQTVNTLLNRPNPVKAVVKTLLPMKFRKSIADRLKQQNLGKPKLSPKLRKELTEEYREDILKLQELIGRDLSKWLEG</sequence>
<dbReference type="GO" id="GO:0008146">
    <property type="term" value="F:sulfotransferase activity"/>
    <property type="evidence" value="ECO:0007669"/>
    <property type="project" value="InterPro"/>
</dbReference>
<protein>
    <submittedName>
        <fullName evidence="2">Sulfotransferase</fullName>
    </submittedName>
</protein>
<evidence type="ECO:0000256" key="1">
    <source>
        <dbReference type="ARBA" id="ARBA00022679"/>
    </source>
</evidence>
<dbReference type="SUPFAM" id="SSF52540">
    <property type="entry name" value="P-loop containing nucleoside triphosphate hydrolases"/>
    <property type="match status" value="1"/>
</dbReference>
<reference evidence="2" key="1">
    <citation type="submission" date="2016-10" db="EMBL/GenBank/DDBJ databases">
        <title>CRISPR-Cas defence system in Roseofilum reptotaenium: evidence of a bacteriophage-cyanobacterium arms race in the coral black band disease.</title>
        <authorList>
            <person name="Buerger P."/>
            <person name="Wood-Charlson E.M."/>
            <person name="Weynberg K.D."/>
            <person name="Willis B."/>
            <person name="Van Oppen M.J."/>
        </authorList>
    </citation>
    <scope>NUCLEOTIDE SEQUENCE [LARGE SCALE GENOMIC DNA]</scope>
    <source>
        <strain evidence="2">AO1-A</strain>
    </source>
</reference>
<proteinExistence type="predicted"/>
<dbReference type="InterPro" id="IPR027417">
    <property type="entry name" value="P-loop_NTPase"/>
</dbReference>
<keyword evidence="3" id="KW-1185">Reference proteome</keyword>
<dbReference type="PANTHER" id="PTHR10605">
    <property type="entry name" value="HEPARAN SULFATE SULFOTRANSFERASE"/>
    <property type="match status" value="1"/>
</dbReference>
<dbReference type="EMBL" id="MLAW01000003">
    <property type="protein sequence ID" value="OJJ26981.1"/>
    <property type="molecule type" value="Genomic_DNA"/>
</dbReference>
<dbReference type="AlphaFoldDB" id="A0A1L9QWA9"/>
<dbReference type="PANTHER" id="PTHR10605:SF56">
    <property type="entry name" value="BIFUNCTIONAL HEPARAN SULFATE N-DEACETYLASE_N-SULFOTRANSFERASE"/>
    <property type="match status" value="1"/>
</dbReference>
<keyword evidence="1" id="KW-0808">Transferase</keyword>
<comment type="caution">
    <text evidence="2">The sequence shown here is derived from an EMBL/GenBank/DDBJ whole genome shotgun (WGS) entry which is preliminary data.</text>
</comment>